<name>W4PBG5_9BACE</name>
<sequence>MEKIELRSEKVRNIIGAVPPILVRIGNICLITLLATLFTLAYFIKVPNVVDCNVIVDESDNDTRLLISSCSKIVNKIIPKGTMVSVYKNNDLLFTATLSQDLDHIGLTEDNYEVSLPIEVPENIMINNTIQLELKNNASLNAKIELDNHSILQNVFSK</sequence>
<reference evidence="2 3" key="1">
    <citation type="journal article" date="2014" name="Genome Announc.">
        <title>Draft Genome Sequences of Three Strains of Bacteroides pyogenes Isolated from a Cat and Swine.</title>
        <authorList>
            <person name="Sakamoto M."/>
            <person name="Oshima K."/>
            <person name="Suda W."/>
            <person name="Kitamura K."/>
            <person name="Iida T."/>
            <person name="Hattori M."/>
            <person name="Ohkuma M."/>
        </authorList>
    </citation>
    <scope>NUCLEOTIDE SEQUENCE [LARGE SCALE GENOMIC DNA]</scope>
    <source>
        <strain evidence="2 3">JCM 6292</strain>
    </source>
</reference>
<gene>
    <name evidence="2" type="ORF">JCM6292_2925</name>
</gene>
<feature type="transmembrane region" description="Helical" evidence="1">
    <location>
        <begin position="21"/>
        <end position="44"/>
    </location>
</feature>
<proteinExistence type="predicted"/>
<dbReference type="EMBL" id="BAIQ01000035">
    <property type="protein sequence ID" value="GAE16489.1"/>
    <property type="molecule type" value="Genomic_DNA"/>
</dbReference>
<accession>W4PBG5</accession>
<evidence type="ECO:0000313" key="2">
    <source>
        <dbReference type="EMBL" id="GAE16489.1"/>
    </source>
</evidence>
<comment type="caution">
    <text evidence="2">The sequence shown here is derived from an EMBL/GenBank/DDBJ whole genome shotgun (WGS) entry which is preliminary data.</text>
</comment>
<keyword evidence="1" id="KW-0472">Membrane</keyword>
<dbReference type="AlphaFoldDB" id="W4PBG5"/>
<protein>
    <submittedName>
        <fullName evidence="2">Uncharacterized protein</fullName>
    </submittedName>
</protein>
<evidence type="ECO:0000256" key="1">
    <source>
        <dbReference type="SAM" id="Phobius"/>
    </source>
</evidence>
<dbReference type="Proteomes" id="UP000018861">
    <property type="component" value="Unassembled WGS sequence"/>
</dbReference>
<keyword evidence="1" id="KW-1133">Transmembrane helix</keyword>
<evidence type="ECO:0000313" key="3">
    <source>
        <dbReference type="Proteomes" id="UP000018861"/>
    </source>
</evidence>
<organism evidence="2 3">
    <name type="scientific">Bacteroides pyogenes JCM 6292</name>
    <dbReference type="NCBI Taxonomy" id="1235809"/>
    <lineage>
        <taxon>Bacteria</taxon>
        <taxon>Pseudomonadati</taxon>
        <taxon>Bacteroidota</taxon>
        <taxon>Bacteroidia</taxon>
        <taxon>Bacteroidales</taxon>
        <taxon>Bacteroidaceae</taxon>
        <taxon>Bacteroides</taxon>
    </lineage>
</organism>
<keyword evidence="1" id="KW-0812">Transmembrane</keyword>